<keyword evidence="1" id="KW-0472">Membrane</keyword>
<accession>A0A4Y7U4M4</accession>
<dbReference type="InterPro" id="IPR000873">
    <property type="entry name" value="AMP-dep_synth/lig_dom"/>
</dbReference>
<sequence length="138" mass="14887">AQSAKTPDAAAIVFGEEVLSYSDLELRSDFWAIHLVFSGVVSGSIIGLVMTRSSEMITAILAVMKCGAAYVPINPNQPASRTHNMLEECGCEFVITNLDQESLTLEGYTCLSAEMLDTQQSAEIIKETILPDVTPDSL</sequence>
<gene>
    <name evidence="3" type="ORF">D0809_26630</name>
</gene>
<dbReference type="GO" id="GO:0044550">
    <property type="term" value="P:secondary metabolite biosynthetic process"/>
    <property type="evidence" value="ECO:0007669"/>
    <property type="project" value="TreeGrafter"/>
</dbReference>
<dbReference type="GO" id="GO:0005737">
    <property type="term" value="C:cytoplasm"/>
    <property type="evidence" value="ECO:0007669"/>
    <property type="project" value="TreeGrafter"/>
</dbReference>
<feature type="transmembrane region" description="Helical" evidence="1">
    <location>
        <begin position="30"/>
        <end position="50"/>
    </location>
</feature>
<comment type="caution">
    <text evidence="3">The sequence shown here is derived from an EMBL/GenBank/DDBJ whole genome shotgun (WGS) entry which is preliminary data.</text>
</comment>
<proteinExistence type="predicted"/>
<dbReference type="PANTHER" id="PTHR45527">
    <property type="entry name" value="NONRIBOSOMAL PEPTIDE SYNTHETASE"/>
    <property type="match status" value="1"/>
</dbReference>
<evidence type="ECO:0000313" key="3">
    <source>
        <dbReference type="EMBL" id="TEB41221.1"/>
    </source>
</evidence>
<dbReference type="EMBL" id="QWDN01000439">
    <property type="protein sequence ID" value="TEB41221.1"/>
    <property type="molecule type" value="Genomic_DNA"/>
</dbReference>
<dbReference type="GO" id="GO:0043041">
    <property type="term" value="P:amino acid activation for nonribosomal peptide biosynthetic process"/>
    <property type="evidence" value="ECO:0007669"/>
    <property type="project" value="TreeGrafter"/>
</dbReference>
<keyword evidence="1" id="KW-1133">Transmembrane helix</keyword>
<dbReference type="PANTHER" id="PTHR45527:SF1">
    <property type="entry name" value="FATTY ACID SYNTHASE"/>
    <property type="match status" value="1"/>
</dbReference>
<name>A0A4Y7U4M4_9FLAO</name>
<feature type="domain" description="AMP-dependent synthetase/ligase" evidence="2">
    <location>
        <begin position="2"/>
        <end position="129"/>
    </location>
</feature>
<dbReference type="Pfam" id="PF00501">
    <property type="entry name" value="AMP-binding"/>
    <property type="match status" value="1"/>
</dbReference>
<dbReference type="Gene3D" id="3.40.50.980">
    <property type="match status" value="2"/>
</dbReference>
<organism evidence="3 4">
    <name type="scientific">Flavobacterium circumlabens</name>
    <dbReference type="NCBI Taxonomy" id="2133765"/>
    <lineage>
        <taxon>Bacteria</taxon>
        <taxon>Pseudomonadati</taxon>
        <taxon>Bacteroidota</taxon>
        <taxon>Flavobacteriia</taxon>
        <taxon>Flavobacteriales</taxon>
        <taxon>Flavobacteriaceae</taxon>
        <taxon>Flavobacterium</taxon>
    </lineage>
</organism>
<dbReference type="SUPFAM" id="SSF56801">
    <property type="entry name" value="Acetyl-CoA synthetase-like"/>
    <property type="match status" value="1"/>
</dbReference>
<evidence type="ECO:0000313" key="4">
    <source>
        <dbReference type="Proteomes" id="UP000298340"/>
    </source>
</evidence>
<feature type="non-terminal residue" evidence="3">
    <location>
        <position position="1"/>
    </location>
</feature>
<dbReference type="Proteomes" id="UP000298340">
    <property type="component" value="Unassembled WGS sequence"/>
</dbReference>
<feature type="non-terminal residue" evidence="3">
    <location>
        <position position="138"/>
    </location>
</feature>
<evidence type="ECO:0000259" key="2">
    <source>
        <dbReference type="Pfam" id="PF00501"/>
    </source>
</evidence>
<protein>
    <recommendedName>
        <fullName evidence="2">AMP-dependent synthetase/ligase domain-containing protein</fullName>
    </recommendedName>
</protein>
<dbReference type="GO" id="GO:0031177">
    <property type="term" value="F:phosphopantetheine binding"/>
    <property type="evidence" value="ECO:0007669"/>
    <property type="project" value="TreeGrafter"/>
</dbReference>
<reference evidence="3 4" key="1">
    <citation type="journal article" date="2018" name="Syst. Appl. Microbiol.">
        <title>Flavobacterium circumlabens sp. nov. and Flavobacterium cupreum sp. nov., two psychrotrophic species isolated from Antarctic environmental samples.</title>
        <authorList>
            <person name="Kralova S."/>
            <person name="Busse H.J."/>
            <person name="Svec P."/>
            <person name="Maslanova I."/>
            <person name="Stankova E."/>
            <person name="Bartak M."/>
            <person name="Sedlacek I."/>
        </authorList>
    </citation>
    <scope>NUCLEOTIDE SEQUENCE [LARGE SCALE GENOMIC DNA]</scope>
    <source>
        <strain evidence="3 4">CCM 8828</strain>
    </source>
</reference>
<keyword evidence="1" id="KW-0812">Transmembrane</keyword>
<dbReference type="RefSeq" id="WP_134092409.1">
    <property type="nucleotide sequence ID" value="NZ_QWDN01000439.1"/>
</dbReference>
<evidence type="ECO:0000256" key="1">
    <source>
        <dbReference type="SAM" id="Phobius"/>
    </source>
</evidence>
<dbReference type="AlphaFoldDB" id="A0A4Y7U4M4"/>